<organism evidence="5 6">
    <name type="scientific">Peteryoungia aggregata LMG 23059</name>
    <dbReference type="NCBI Taxonomy" id="1368425"/>
    <lineage>
        <taxon>Bacteria</taxon>
        <taxon>Pseudomonadati</taxon>
        <taxon>Pseudomonadota</taxon>
        <taxon>Alphaproteobacteria</taxon>
        <taxon>Hyphomicrobiales</taxon>
        <taxon>Rhizobiaceae</taxon>
        <taxon>Peteryoungia</taxon>
    </lineage>
</organism>
<dbReference type="NCBIfam" id="TIGR01730">
    <property type="entry name" value="RND_mfp"/>
    <property type="match status" value="1"/>
</dbReference>
<comment type="similarity">
    <text evidence="1">Belongs to the membrane fusion protein (MFP) (TC 8.A.1) family.</text>
</comment>
<dbReference type="PANTHER" id="PTHR30469">
    <property type="entry name" value="MULTIDRUG RESISTANCE PROTEIN MDTA"/>
    <property type="match status" value="1"/>
</dbReference>
<proteinExistence type="inferred from homology"/>
<reference evidence="5 6" key="1">
    <citation type="submission" date="2023-07" db="EMBL/GenBank/DDBJ databases">
        <title>Genomic Encyclopedia of Type Strains, Phase IV (KMG-IV): sequencing the most valuable type-strain genomes for metagenomic binning, comparative biology and taxonomic classification.</title>
        <authorList>
            <person name="Goeker M."/>
        </authorList>
    </citation>
    <scope>NUCLEOTIDE SEQUENCE [LARGE SCALE GENOMIC DNA]</scope>
    <source>
        <strain evidence="5 6">DSM 1111</strain>
    </source>
</reference>
<dbReference type="Gene3D" id="1.10.287.470">
    <property type="entry name" value="Helix hairpin bin"/>
    <property type="match status" value="1"/>
</dbReference>
<dbReference type="PANTHER" id="PTHR30469:SF15">
    <property type="entry name" value="HLYD FAMILY OF SECRETION PROTEINS"/>
    <property type="match status" value="1"/>
</dbReference>
<dbReference type="RefSeq" id="WP_307368765.1">
    <property type="nucleotide sequence ID" value="NZ_JAUSUW010000001.1"/>
</dbReference>
<evidence type="ECO:0000256" key="3">
    <source>
        <dbReference type="SAM" id="SignalP"/>
    </source>
</evidence>
<evidence type="ECO:0000313" key="6">
    <source>
        <dbReference type="Proteomes" id="UP001238496"/>
    </source>
</evidence>
<keyword evidence="2" id="KW-0175">Coiled coil</keyword>
<gene>
    <name evidence="5" type="ORF">J2045_000408</name>
</gene>
<dbReference type="Gene3D" id="2.40.50.100">
    <property type="match status" value="1"/>
</dbReference>
<feature type="signal peptide" evidence="3">
    <location>
        <begin position="1"/>
        <end position="26"/>
    </location>
</feature>
<dbReference type="EMBL" id="JAUSUW010000001">
    <property type="protein sequence ID" value="MDQ0419398.1"/>
    <property type="molecule type" value="Genomic_DNA"/>
</dbReference>
<accession>A0ABU0G299</accession>
<feature type="coiled-coil region" evidence="2">
    <location>
        <begin position="98"/>
        <end position="156"/>
    </location>
</feature>
<dbReference type="Gene3D" id="2.40.420.20">
    <property type="match status" value="1"/>
</dbReference>
<keyword evidence="6" id="KW-1185">Reference proteome</keyword>
<evidence type="ECO:0000256" key="1">
    <source>
        <dbReference type="ARBA" id="ARBA00009477"/>
    </source>
</evidence>
<protein>
    <submittedName>
        <fullName evidence="5">RND family efflux transporter MFP subunit</fullName>
    </submittedName>
</protein>
<feature type="chain" id="PRO_5045566418" evidence="3">
    <location>
        <begin position="27"/>
        <end position="328"/>
    </location>
</feature>
<dbReference type="InterPro" id="IPR006143">
    <property type="entry name" value="RND_pump_MFP"/>
</dbReference>
<dbReference type="SUPFAM" id="SSF111369">
    <property type="entry name" value="HlyD-like secretion proteins"/>
    <property type="match status" value="1"/>
</dbReference>
<dbReference type="InterPro" id="IPR058625">
    <property type="entry name" value="MdtA-like_BSH"/>
</dbReference>
<feature type="domain" description="Multidrug resistance protein MdtA-like barrel-sandwich hybrid" evidence="4">
    <location>
        <begin position="52"/>
        <end position="190"/>
    </location>
</feature>
<dbReference type="Pfam" id="PF25917">
    <property type="entry name" value="BSH_RND"/>
    <property type="match status" value="1"/>
</dbReference>
<comment type="caution">
    <text evidence="5">The sequence shown here is derived from an EMBL/GenBank/DDBJ whole genome shotgun (WGS) entry which is preliminary data.</text>
</comment>
<evidence type="ECO:0000313" key="5">
    <source>
        <dbReference type="EMBL" id="MDQ0419398.1"/>
    </source>
</evidence>
<evidence type="ECO:0000259" key="4">
    <source>
        <dbReference type="Pfam" id="PF25917"/>
    </source>
</evidence>
<sequence>MKMRTALICLTTGLVAAAAGLTAAQAADLTLEPVSIPEMKAVYGQIQPRNSVLARARLGGTLASLTVTEGDVVKAGDVIAEVKDDKIDFQIKAVDAQLLGLQASKKDAEVELERAERLVRSGATSTQRLDQLSTQLDVITNQVRQAEAQRSLLVQQMSEGAVLAPSDGRVISVPVTRDAVVMAGETIANIAGGGFFLRLAIPERHAPQLTEGASIRIDAGGERLEGELVKIYPQIEGGRVTADVEVENLDTDFVAARVLVELPVGERQALLVPATAMSNRAGVDFVPVREGDKIVERAVVAGETLEIEGSRQVEILSGLVAGDVVVTE</sequence>
<keyword evidence="3" id="KW-0732">Signal</keyword>
<evidence type="ECO:0000256" key="2">
    <source>
        <dbReference type="SAM" id="Coils"/>
    </source>
</evidence>
<name>A0ABU0G299_9HYPH</name>
<dbReference type="Proteomes" id="UP001238496">
    <property type="component" value="Unassembled WGS sequence"/>
</dbReference>